<accession>A0A1J1J0Z3</accession>
<evidence type="ECO:0000313" key="3">
    <source>
        <dbReference type="Proteomes" id="UP000183832"/>
    </source>
</evidence>
<dbReference type="GO" id="GO:0003676">
    <property type="term" value="F:nucleic acid binding"/>
    <property type="evidence" value="ECO:0007669"/>
    <property type="project" value="InterPro"/>
</dbReference>
<reference evidence="2 3" key="1">
    <citation type="submission" date="2015-04" db="EMBL/GenBank/DDBJ databases">
        <authorList>
            <person name="Syromyatnikov M.Y."/>
            <person name="Popov V.N."/>
        </authorList>
    </citation>
    <scope>NUCLEOTIDE SEQUENCE [LARGE SCALE GENOMIC DNA]</scope>
</reference>
<feature type="domain" description="Piwi" evidence="1">
    <location>
        <begin position="72"/>
        <end position="124"/>
    </location>
</feature>
<dbReference type="InterPro" id="IPR012337">
    <property type="entry name" value="RNaseH-like_sf"/>
</dbReference>
<evidence type="ECO:0000259" key="1">
    <source>
        <dbReference type="Pfam" id="PF02171"/>
    </source>
</evidence>
<organism evidence="2 3">
    <name type="scientific">Clunio marinus</name>
    <dbReference type="NCBI Taxonomy" id="568069"/>
    <lineage>
        <taxon>Eukaryota</taxon>
        <taxon>Metazoa</taxon>
        <taxon>Ecdysozoa</taxon>
        <taxon>Arthropoda</taxon>
        <taxon>Hexapoda</taxon>
        <taxon>Insecta</taxon>
        <taxon>Pterygota</taxon>
        <taxon>Neoptera</taxon>
        <taxon>Endopterygota</taxon>
        <taxon>Diptera</taxon>
        <taxon>Nematocera</taxon>
        <taxon>Chironomoidea</taxon>
        <taxon>Chironomidae</taxon>
        <taxon>Clunio</taxon>
    </lineage>
</organism>
<dbReference type="SUPFAM" id="SSF53098">
    <property type="entry name" value="Ribonuclease H-like"/>
    <property type="match status" value="1"/>
</dbReference>
<dbReference type="InterPro" id="IPR036397">
    <property type="entry name" value="RNaseH_sf"/>
</dbReference>
<dbReference type="InterPro" id="IPR003165">
    <property type="entry name" value="Piwi"/>
</dbReference>
<evidence type="ECO:0000313" key="2">
    <source>
        <dbReference type="EMBL" id="CRL06071.1"/>
    </source>
</evidence>
<dbReference type="Proteomes" id="UP000183832">
    <property type="component" value="Unassembled WGS sequence"/>
</dbReference>
<dbReference type="STRING" id="568069.A0A1J1J0Z3"/>
<keyword evidence="3" id="KW-1185">Reference proteome</keyword>
<dbReference type="Gene3D" id="3.30.420.10">
    <property type="entry name" value="Ribonuclease H-like superfamily/Ribonuclease H"/>
    <property type="match status" value="1"/>
</dbReference>
<name>A0A1J1J0Z3_9DIPT</name>
<dbReference type="Pfam" id="PF02171">
    <property type="entry name" value="Piwi"/>
    <property type="match status" value="1"/>
</dbReference>
<proteinExistence type="predicted"/>
<gene>
    <name evidence="2" type="primary">similar to argonaute 2</name>
    <name evidence="2" type="ORF">CLUMA_CG019202</name>
</gene>
<dbReference type="OrthoDB" id="10252740at2759"/>
<dbReference type="AlphaFoldDB" id="A0A1J1J0Z3"/>
<sequence>MIYKCIDVVQKVFGVFKVYDISEFVWTRVIHSSVQFYGILMLADVGKLTVPDASIKGFRDLRIISMNANKASEVNKYQFFLASHAAIQGVTKPTKYCILVNESKILPDDLQAITYDELKLYYRMLY</sequence>
<protein>
    <submittedName>
        <fullName evidence="2">CLUMA_CG019202, isoform A</fullName>
    </submittedName>
</protein>
<dbReference type="EMBL" id="CVRI01000066">
    <property type="protein sequence ID" value="CRL06071.1"/>
    <property type="molecule type" value="Genomic_DNA"/>
</dbReference>